<dbReference type="GO" id="GO:0003676">
    <property type="term" value="F:nucleic acid binding"/>
    <property type="evidence" value="ECO:0007669"/>
    <property type="project" value="InterPro"/>
</dbReference>
<name>C0NHW2_AJECG</name>
<feature type="region of interest" description="Disordered" evidence="1">
    <location>
        <begin position="83"/>
        <end position="104"/>
    </location>
</feature>
<dbReference type="InParanoid" id="C0NHW2"/>
<keyword evidence="3" id="KW-1185">Reference proteome</keyword>
<dbReference type="VEuPathDB" id="FungiDB:I7I50_09980"/>
<dbReference type="HOGENOM" id="CLU_823780_0_0_1"/>
<proteinExistence type="predicted"/>
<feature type="compositionally biased region" description="Polar residues" evidence="1">
    <location>
        <begin position="133"/>
        <end position="146"/>
    </location>
</feature>
<evidence type="ECO:0000313" key="2">
    <source>
        <dbReference type="EMBL" id="EEH09397.1"/>
    </source>
</evidence>
<dbReference type="Gene3D" id="3.30.420.10">
    <property type="entry name" value="Ribonuclease H-like superfamily/Ribonuclease H"/>
    <property type="match status" value="1"/>
</dbReference>
<dbReference type="AlphaFoldDB" id="C0NHW2"/>
<reference evidence="2" key="1">
    <citation type="submission" date="2009-02" db="EMBL/GenBank/DDBJ databases">
        <title>The Genome Sequence of Ajellomyces capsulatus strain G186AR.</title>
        <authorList>
            <consortium name="The Broad Institute Genome Sequencing Platform"/>
            <person name="Champion M."/>
            <person name="Cuomo C."/>
            <person name="Ma L.-J."/>
            <person name="Henn M.R."/>
            <person name="Sil A."/>
            <person name="Goldman B."/>
            <person name="Young S.K."/>
            <person name="Kodira C.D."/>
            <person name="Zeng Q."/>
            <person name="Koehrsen M."/>
            <person name="Alvarado L."/>
            <person name="Berlin A."/>
            <person name="Borenstein D."/>
            <person name="Chen Z."/>
            <person name="Engels R."/>
            <person name="Freedman E."/>
            <person name="Gellesch M."/>
            <person name="Goldberg J."/>
            <person name="Griggs A."/>
            <person name="Gujja S."/>
            <person name="Heiman D."/>
            <person name="Hepburn T."/>
            <person name="Howarth C."/>
            <person name="Jen D."/>
            <person name="Larson L."/>
            <person name="Lewis B."/>
            <person name="Mehta T."/>
            <person name="Park D."/>
            <person name="Pearson M."/>
            <person name="Roberts A."/>
            <person name="Saif S."/>
            <person name="Shea T."/>
            <person name="Shenoy N."/>
            <person name="Sisk P."/>
            <person name="Stolte C."/>
            <person name="Sykes S."/>
            <person name="Walk T."/>
            <person name="White J."/>
            <person name="Yandava C."/>
            <person name="Klein B."/>
            <person name="McEwen J.G."/>
            <person name="Puccia R."/>
            <person name="Goldman G.H."/>
            <person name="Felipe M.S."/>
            <person name="Nino-Vega G."/>
            <person name="San-Blas G."/>
            <person name="Taylor J."/>
            <person name="Mendoza L."/>
            <person name="Galagan J."/>
            <person name="Nusbaum C."/>
            <person name="Birren B."/>
        </authorList>
    </citation>
    <scope>NUCLEOTIDE SEQUENCE</scope>
    <source>
        <strain evidence="2">G186AR</strain>
    </source>
</reference>
<evidence type="ECO:0000313" key="3">
    <source>
        <dbReference type="Proteomes" id="UP000001631"/>
    </source>
</evidence>
<dbReference type="RefSeq" id="XP_045289878.1">
    <property type="nucleotide sequence ID" value="XM_045429983.1"/>
</dbReference>
<dbReference type="STRING" id="447093.C0NHW2"/>
<feature type="region of interest" description="Disordered" evidence="1">
    <location>
        <begin position="133"/>
        <end position="161"/>
    </location>
</feature>
<dbReference type="GeneID" id="69035950"/>
<organism evidence="2 3">
    <name type="scientific">Ajellomyces capsulatus (strain G186AR / H82 / ATCC MYA-2454 / RMSCC 2432)</name>
    <name type="common">Darling's disease fungus</name>
    <name type="synonym">Histoplasma capsulatum</name>
    <dbReference type="NCBI Taxonomy" id="447093"/>
    <lineage>
        <taxon>Eukaryota</taxon>
        <taxon>Fungi</taxon>
        <taxon>Dikarya</taxon>
        <taxon>Ascomycota</taxon>
        <taxon>Pezizomycotina</taxon>
        <taxon>Eurotiomycetes</taxon>
        <taxon>Eurotiomycetidae</taxon>
        <taxon>Onygenales</taxon>
        <taxon>Ajellomycetaceae</taxon>
        <taxon>Histoplasma</taxon>
    </lineage>
</organism>
<sequence>MRMRASPPHSDMTVIGGNNERPPRKRDALTPLDRFSGILEEKFKLQLKSAKEAIKEHDTAEPATGRIYTDGSSINDHVRAAATAPSLQNDSARRKQTQYMGQSSTSTVYTAELKGLVLALRLMLDTHTAGTTTRKLSIGSQPSNGKCGSDVSRHMSRSARERRSRLIGALTIEPESRAVPEPPMAVPRVSLAEPEPEPEPAIVTATTPAESTGVQQSTLMKEPATYDPTSQYLFRDVLRSTLTDPSESNAVVEESWSSQLAVPLEMLNQAKWRISGLFNKRKKVLAKASLSLWTKSVSVCASLSSRLVGGPAAANPARDLVAAICWRLARWVYKVTA</sequence>
<dbReference type="EMBL" id="GG663365">
    <property type="protein sequence ID" value="EEH09397.1"/>
    <property type="molecule type" value="Genomic_DNA"/>
</dbReference>
<protein>
    <submittedName>
        <fullName evidence="2">Uncharacterized protein</fullName>
    </submittedName>
</protein>
<evidence type="ECO:0000256" key="1">
    <source>
        <dbReference type="SAM" id="MobiDB-lite"/>
    </source>
</evidence>
<accession>C0NHW2</accession>
<dbReference type="InterPro" id="IPR036397">
    <property type="entry name" value="RNaseH_sf"/>
</dbReference>
<gene>
    <name evidence="2" type="ORF">HCBG_02934</name>
</gene>
<feature type="region of interest" description="Disordered" evidence="1">
    <location>
        <begin position="1"/>
        <end position="29"/>
    </location>
</feature>
<dbReference type="Proteomes" id="UP000001631">
    <property type="component" value="Unassembled WGS sequence"/>
</dbReference>